<dbReference type="EMBL" id="NAFI01000122">
    <property type="protein sequence ID" value="OSJ18871.1"/>
    <property type="molecule type" value="Genomic_DNA"/>
</dbReference>
<evidence type="ECO:0000313" key="2">
    <source>
        <dbReference type="EMBL" id="OSJ18871.1"/>
    </source>
</evidence>
<dbReference type="AlphaFoldDB" id="A0A1X3GTU2"/>
<keyword evidence="1" id="KW-0175">Coiled coil</keyword>
<accession>A0A1X3GTU2</accession>
<comment type="caution">
    <text evidence="2">The sequence shown here is derived from an EMBL/GenBank/DDBJ whole genome shotgun (WGS) entry which is preliminary data.</text>
</comment>
<feature type="coiled-coil region" evidence="1">
    <location>
        <begin position="28"/>
        <end position="55"/>
    </location>
</feature>
<name>A0A1X3GTU2_9BRAD</name>
<gene>
    <name evidence="2" type="ORF">BSZ18_01435</name>
</gene>
<evidence type="ECO:0000256" key="1">
    <source>
        <dbReference type="SAM" id="Coils"/>
    </source>
</evidence>
<proteinExistence type="predicted"/>
<sequence>MWNHASATKIAIRCMLRTNIFSEATAIRATAMNEVTMLNAELDRCKAELRDLNAKMSSISCTQAVDMTAVEDVARRIRQIAERVEVLTRTILHGPQAGKQ</sequence>
<reference evidence="2 3" key="1">
    <citation type="submission" date="2017-03" db="EMBL/GenBank/DDBJ databases">
        <title>Whole genome sequences of fourteen strains of Bradyrhizobium canariense and one strain of Bradyrhizobium japonicum isolated from Lupinus (Papilionoideae: Genisteae) species in Algeria.</title>
        <authorList>
            <person name="Crovadore J."/>
            <person name="Chekireb D."/>
            <person name="Brachmann A."/>
            <person name="Chablais R."/>
            <person name="Cochard B."/>
            <person name="Lefort F."/>
        </authorList>
    </citation>
    <scope>NUCLEOTIDE SEQUENCE [LARGE SCALE GENOMIC DNA]</scope>
    <source>
        <strain evidence="2 3">UBMA195</strain>
    </source>
</reference>
<organism evidence="2 3">
    <name type="scientific">Bradyrhizobium canariense</name>
    <dbReference type="NCBI Taxonomy" id="255045"/>
    <lineage>
        <taxon>Bacteria</taxon>
        <taxon>Pseudomonadati</taxon>
        <taxon>Pseudomonadota</taxon>
        <taxon>Alphaproteobacteria</taxon>
        <taxon>Hyphomicrobiales</taxon>
        <taxon>Nitrobacteraceae</taxon>
        <taxon>Bradyrhizobium</taxon>
    </lineage>
</organism>
<evidence type="ECO:0000313" key="3">
    <source>
        <dbReference type="Proteomes" id="UP000193553"/>
    </source>
</evidence>
<protein>
    <submittedName>
        <fullName evidence="2">Uncharacterized protein</fullName>
    </submittedName>
</protein>
<dbReference type="Proteomes" id="UP000193553">
    <property type="component" value="Unassembled WGS sequence"/>
</dbReference>